<dbReference type="SUPFAM" id="SSF55785">
    <property type="entry name" value="PYP-like sensor domain (PAS domain)"/>
    <property type="match status" value="1"/>
</dbReference>
<evidence type="ECO:0000313" key="4">
    <source>
        <dbReference type="EMBL" id="GIJ65726.1"/>
    </source>
</evidence>
<dbReference type="CDD" id="cd01948">
    <property type="entry name" value="EAL"/>
    <property type="match status" value="1"/>
</dbReference>
<dbReference type="EMBL" id="BOPH01000008">
    <property type="protein sequence ID" value="GIJ65726.1"/>
    <property type="molecule type" value="Genomic_DNA"/>
</dbReference>
<dbReference type="SUPFAM" id="SSF141868">
    <property type="entry name" value="EAL domain-like"/>
    <property type="match status" value="1"/>
</dbReference>
<dbReference type="InterPro" id="IPR035919">
    <property type="entry name" value="EAL_sf"/>
</dbReference>
<evidence type="ECO:0000313" key="5">
    <source>
        <dbReference type="Proteomes" id="UP000635606"/>
    </source>
</evidence>
<dbReference type="AlphaFoldDB" id="A0A8J4E8I9"/>
<dbReference type="Gene3D" id="3.20.20.450">
    <property type="entry name" value="EAL domain"/>
    <property type="match status" value="1"/>
</dbReference>
<dbReference type="InterPro" id="IPR000700">
    <property type="entry name" value="PAS-assoc_C"/>
</dbReference>
<gene>
    <name evidence="4" type="ORF">Voc01_006430</name>
</gene>
<feature type="domain" description="PAC" evidence="2">
    <location>
        <begin position="15"/>
        <end position="67"/>
    </location>
</feature>
<dbReference type="Gene3D" id="3.30.450.20">
    <property type="entry name" value="PAS domain"/>
    <property type="match status" value="1"/>
</dbReference>
<feature type="domain" description="EAL" evidence="3">
    <location>
        <begin position="91"/>
        <end position="360"/>
    </location>
</feature>
<dbReference type="GO" id="GO:0071111">
    <property type="term" value="F:cyclic-guanylate-specific phosphodiesterase activity"/>
    <property type="evidence" value="ECO:0007669"/>
    <property type="project" value="InterPro"/>
</dbReference>
<organism evidence="4 5">
    <name type="scientific">Virgisporangium ochraceum</name>
    <dbReference type="NCBI Taxonomy" id="65505"/>
    <lineage>
        <taxon>Bacteria</taxon>
        <taxon>Bacillati</taxon>
        <taxon>Actinomycetota</taxon>
        <taxon>Actinomycetes</taxon>
        <taxon>Micromonosporales</taxon>
        <taxon>Micromonosporaceae</taxon>
        <taxon>Virgisporangium</taxon>
    </lineage>
</organism>
<dbReference type="RefSeq" id="WP_203925725.1">
    <property type="nucleotide sequence ID" value="NZ_BOPH01000008.1"/>
</dbReference>
<proteinExistence type="predicted"/>
<feature type="region of interest" description="Disordered" evidence="1">
    <location>
        <begin position="363"/>
        <end position="383"/>
    </location>
</feature>
<accession>A0A8J4E8I9</accession>
<evidence type="ECO:0000256" key="1">
    <source>
        <dbReference type="SAM" id="MobiDB-lite"/>
    </source>
</evidence>
<dbReference type="PANTHER" id="PTHR33121">
    <property type="entry name" value="CYCLIC DI-GMP PHOSPHODIESTERASE PDEF"/>
    <property type="match status" value="1"/>
</dbReference>
<name>A0A8J4E8I9_9ACTN</name>
<protein>
    <recommendedName>
        <fullName evidence="6">EAL domain-containing protein</fullName>
    </recommendedName>
</protein>
<dbReference type="Proteomes" id="UP000635606">
    <property type="component" value="Unassembled WGS sequence"/>
</dbReference>
<dbReference type="InterPro" id="IPR001633">
    <property type="entry name" value="EAL_dom"/>
</dbReference>
<dbReference type="PANTHER" id="PTHR33121:SF23">
    <property type="entry name" value="CYCLIC DI-GMP PHOSPHODIESTERASE PDEB"/>
    <property type="match status" value="1"/>
</dbReference>
<dbReference type="PROSITE" id="PS50113">
    <property type="entry name" value="PAC"/>
    <property type="match status" value="1"/>
</dbReference>
<dbReference type="Pfam" id="PF00563">
    <property type="entry name" value="EAL"/>
    <property type="match status" value="1"/>
</dbReference>
<dbReference type="SMART" id="SM00052">
    <property type="entry name" value="EAL"/>
    <property type="match status" value="1"/>
</dbReference>
<keyword evidence="5" id="KW-1185">Reference proteome</keyword>
<evidence type="ECO:0008006" key="6">
    <source>
        <dbReference type="Google" id="ProtNLM"/>
    </source>
</evidence>
<sequence length="383" mass="40247">MVRQLRDAWRTTSATEFRCRITARDGSTSFVEVLAEILTDGNGEPTGVIATGYDVTGTYKSGREEQRRLLRDGSVQKSLAEVDAATSLLSGRAFAEEVGRALRAGTGTLLVISVSPSSPGDGDPDDRFGVAAAKVLRDAVHSDACGLLGRLEFGVLMPYTTFETATPKAMDSGAVRLPASDPGHRTALRRGDRLAARQAGRRVAARAAPAALGRAAPRHLPYRHQVRDRAAPSPCTPSRCAIWSSTGPPGTRSSYGCRFGVDDFGTGNTPLGFLTKLPVDLVKIDGSFIDGLPASQPLQAVVRGLVQMCRGLGILTAAECVRDDATLALLREYGVDFAQGFHVGRPESFVAARRVRPALPESGSAVTGRAGSAGRAAPGAACC</sequence>
<dbReference type="InterPro" id="IPR050706">
    <property type="entry name" value="Cyclic-di-GMP_PDE-like"/>
</dbReference>
<evidence type="ECO:0000259" key="3">
    <source>
        <dbReference type="PROSITE" id="PS50883"/>
    </source>
</evidence>
<reference evidence="4" key="1">
    <citation type="submission" date="2021-01" db="EMBL/GenBank/DDBJ databases">
        <title>Whole genome shotgun sequence of Virgisporangium ochraceum NBRC 16418.</title>
        <authorList>
            <person name="Komaki H."/>
            <person name="Tamura T."/>
        </authorList>
    </citation>
    <scope>NUCLEOTIDE SEQUENCE</scope>
    <source>
        <strain evidence="4">NBRC 16418</strain>
    </source>
</reference>
<comment type="caution">
    <text evidence="4">The sequence shown here is derived from an EMBL/GenBank/DDBJ whole genome shotgun (WGS) entry which is preliminary data.</text>
</comment>
<evidence type="ECO:0000259" key="2">
    <source>
        <dbReference type="PROSITE" id="PS50113"/>
    </source>
</evidence>
<dbReference type="PROSITE" id="PS50883">
    <property type="entry name" value="EAL"/>
    <property type="match status" value="1"/>
</dbReference>
<dbReference type="InterPro" id="IPR035965">
    <property type="entry name" value="PAS-like_dom_sf"/>
</dbReference>